<evidence type="ECO:0000256" key="2">
    <source>
        <dbReference type="ARBA" id="ARBA00022729"/>
    </source>
</evidence>
<evidence type="ECO:0000256" key="5">
    <source>
        <dbReference type="ARBA" id="ARBA00023027"/>
    </source>
</evidence>
<dbReference type="SUPFAM" id="SSF51905">
    <property type="entry name" value="FAD/NAD(P)-binding domain"/>
    <property type="match status" value="1"/>
</dbReference>
<keyword evidence="1" id="KW-0285">Flavoprotein</keyword>
<evidence type="ECO:0000256" key="1">
    <source>
        <dbReference type="ARBA" id="ARBA00022630"/>
    </source>
</evidence>
<dbReference type="EMBL" id="CP159373">
    <property type="protein sequence ID" value="XCN74409.1"/>
    <property type="molecule type" value="Genomic_DNA"/>
</dbReference>
<evidence type="ECO:0000259" key="7">
    <source>
        <dbReference type="Pfam" id="PF01593"/>
    </source>
</evidence>
<keyword evidence="3" id="KW-0274">FAD</keyword>
<evidence type="ECO:0000256" key="6">
    <source>
        <dbReference type="SAM" id="Phobius"/>
    </source>
</evidence>
<evidence type="ECO:0000313" key="8">
    <source>
        <dbReference type="EMBL" id="XCN74409.1"/>
    </source>
</evidence>
<dbReference type="InterPro" id="IPR036188">
    <property type="entry name" value="FAD/NAD-bd_sf"/>
</dbReference>
<reference evidence="8" key="1">
    <citation type="journal article" date="2024" name="Syst. Appl. Microbiol.">
        <title>First single-strain enrichments of Electrothrix cable bacteria, description of E. aestuarii sp. nov. and E. rattekaaiensis sp. nov., and proposal of a cable bacteria taxonomy following the rules of the SeqCode.</title>
        <authorList>
            <person name="Plum-Jensen L.E."/>
            <person name="Schramm A."/>
            <person name="Marshall I.P.G."/>
        </authorList>
    </citation>
    <scope>NUCLEOTIDE SEQUENCE</scope>
    <source>
        <strain evidence="8">Rat1</strain>
    </source>
</reference>
<dbReference type="AlphaFoldDB" id="A0AAU8LYV2"/>
<keyword evidence="4" id="KW-0521">NADP</keyword>
<sequence length="498" mass="54501">MLAKKKVLMIGSGIGGLSTAIILAKLGFEVTVLEKNSQAGGLMRSYPREGIECEVGIHYLGSLDKGQILRTFFDYLGVTESIPVTRMGKGGVIDRYLFAASGRQSGGSVTFDVPEGLDAFAENLKQAFPEERRAIVEILARLRKASEQLHGLDFLYGMESNFTLLDQADSFGEILNELHCSPGLRSILAVPSCWIGVPLQDCPAFYHNMALASYLSSSWRLDCSGSEMADAFARRLLELGGKIITRAEVSGLEIADRVVKGVRLQSGEYLEAETVIGAVHPKVVLGMLPEGAVKPSYRQRISRLLDTHGIFSVHVRVDAESHPEIPYNIFKIDTDKEGNVPDMKYYQIRTTGRKDANLLSILTSGKDELWAPWQDTRTGWRGNDYGTLKMQHAEELLKEAEGLFGAFKGAKILDAYTPLTMRDWMNSPGGSAYGVQRSSSQMLAAALLNRTAVKGLYLAGQNVLAPGVIGTLMGSFSTVKLLIGAEIFEDNFDMLRGN</sequence>
<dbReference type="PANTHER" id="PTHR46091:SF3">
    <property type="entry name" value="AMINE OXIDASE DOMAIN-CONTAINING PROTEIN"/>
    <property type="match status" value="1"/>
</dbReference>
<evidence type="ECO:0000256" key="4">
    <source>
        <dbReference type="ARBA" id="ARBA00022857"/>
    </source>
</evidence>
<dbReference type="Gene3D" id="3.50.50.60">
    <property type="entry name" value="FAD/NAD(P)-binding domain"/>
    <property type="match status" value="2"/>
</dbReference>
<gene>
    <name evidence="8" type="ORF">Q3M24_06600</name>
</gene>
<reference evidence="8" key="2">
    <citation type="submission" date="2024-06" db="EMBL/GenBank/DDBJ databases">
        <authorList>
            <person name="Plum-Jensen L.E."/>
            <person name="Schramm A."/>
            <person name="Marshall I.P.G."/>
        </authorList>
    </citation>
    <scope>NUCLEOTIDE SEQUENCE</scope>
    <source>
        <strain evidence="8">Rat1</strain>
    </source>
</reference>
<dbReference type="InterPro" id="IPR002937">
    <property type="entry name" value="Amino_oxidase"/>
</dbReference>
<name>A0AAU8LYV2_9BACT</name>
<dbReference type="PANTHER" id="PTHR46091">
    <property type="entry name" value="BLR7054 PROTEIN"/>
    <property type="match status" value="1"/>
</dbReference>
<dbReference type="KEGG" id="eaj:Q3M24_06600"/>
<dbReference type="InterPro" id="IPR052206">
    <property type="entry name" value="Retinol_saturase"/>
</dbReference>
<keyword evidence="6" id="KW-0812">Transmembrane</keyword>
<dbReference type="PRINTS" id="PR00419">
    <property type="entry name" value="ADXRDTASE"/>
</dbReference>
<feature type="domain" description="Amine oxidase" evidence="7">
    <location>
        <begin position="14"/>
        <end position="463"/>
    </location>
</feature>
<dbReference type="Pfam" id="PF01593">
    <property type="entry name" value="Amino_oxidase"/>
    <property type="match status" value="1"/>
</dbReference>
<keyword evidence="2" id="KW-0732">Signal</keyword>
<evidence type="ECO:0000256" key="3">
    <source>
        <dbReference type="ARBA" id="ARBA00022827"/>
    </source>
</evidence>
<keyword evidence="5" id="KW-0520">NAD</keyword>
<protein>
    <submittedName>
        <fullName evidence="8">NAD(P)/FAD-dependent oxidoreductase</fullName>
    </submittedName>
</protein>
<organism evidence="8">
    <name type="scientific">Candidatus Electrothrix aestuarii</name>
    <dbReference type="NCBI Taxonomy" id="3062594"/>
    <lineage>
        <taxon>Bacteria</taxon>
        <taxon>Pseudomonadati</taxon>
        <taxon>Thermodesulfobacteriota</taxon>
        <taxon>Desulfobulbia</taxon>
        <taxon>Desulfobulbales</taxon>
        <taxon>Desulfobulbaceae</taxon>
        <taxon>Candidatus Electrothrix</taxon>
    </lineage>
</organism>
<keyword evidence="6" id="KW-1133">Transmembrane helix</keyword>
<dbReference type="GO" id="GO:0016491">
    <property type="term" value="F:oxidoreductase activity"/>
    <property type="evidence" value="ECO:0007669"/>
    <property type="project" value="InterPro"/>
</dbReference>
<keyword evidence="6" id="KW-0472">Membrane</keyword>
<feature type="transmembrane region" description="Helical" evidence="6">
    <location>
        <begin position="7"/>
        <end position="28"/>
    </location>
</feature>
<proteinExistence type="predicted"/>
<accession>A0AAU8LYV2</accession>